<comment type="caution">
    <text evidence="7">The sequence shown here is derived from an EMBL/GenBank/DDBJ whole genome shotgun (WGS) entry which is preliminary data.</text>
</comment>
<dbReference type="PANTHER" id="PTHR12829:SF7">
    <property type="entry name" value="N6-ADENOSINE-METHYLTRANSFERASE CATALYTIC SUBUNIT"/>
    <property type="match status" value="1"/>
</dbReference>
<accession>A0A9W4XFG6</accession>
<dbReference type="SUPFAM" id="SSF53335">
    <property type="entry name" value="S-adenosyl-L-methionine-dependent methyltransferases"/>
    <property type="match status" value="1"/>
</dbReference>
<dbReference type="GO" id="GO:0032259">
    <property type="term" value="P:methylation"/>
    <property type="evidence" value="ECO:0007669"/>
    <property type="project" value="UniProtKB-KW"/>
</dbReference>
<dbReference type="GO" id="GO:0036396">
    <property type="term" value="C:RNA N6-methyladenosine methyltransferase complex"/>
    <property type="evidence" value="ECO:0007669"/>
    <property type="project" value="TreeGrafter"/>
</dbReference>
<sequence>MLYNLDQFVTLIHFLLENESIILSMPINGDLWKIRHLINDCSSTHINTDNEFINYLQQFNQISSQSLQFNKTLDTFHKITLFNMPTLQFINIVNILILKERLSGNSISIDATPKFNKTLEQLLEPSQPQKIEYTHEQLLLLSFQNESSILKTLLNKPTAKTILTKQRAKLKTPIQPFYQVCDDINHNYSLASIALNNKKETYNSKNLQEHLIHKKIQQSKSNLNQEVYKCYCEKIHFLPIINNHTDLTLGDCSYLDTCHKMRNCRYLHYFTLNPLPRQKQQQQVIKSYDYTIDDCFTENFRPILPPQWIECDVRKLPFSTLGKFAAIISDPAWDIHMSLPYSTCKDDELLELPMQELCDEGIIMLWVTGRSIEIGRKALVKWGYKVSDEMIWIKLNQLKRTIVTGRTGHWLNHSKEHLLVGIKGNPIWLNTKIDLDLVISNTRETSRKPDEFYDIVERLVGKHSRKLEIFGRDHNTRPGWLTIGNQLKGVSLYEPEVKLKYNMYINKQK</sequence>
<dbReference type="GO" id="GO:0001734">
    <property type="term" value="F:mRNA m(6)A methyltransferase activity"/>
    <property type="evidence" value="ECO:0007669"/>
    <property type="project" value="UniProtKB-EC"/>
</dbReference>
<dbReference type="InterPro" id="IPR007757">
    <property type="entry name" value="MT-A70-like"/>
</dbReference>
<gene>
    <name evidence="7" type="ORF">CANVERA_P1227</name>
</gene>
<dbReference type="GO" id="GO:0005634">
    <property type="term" value="C:nucleus"/>
    <property type="evidence" value="ECO:0007669"/>
    <property type="project" value="TreeGrafter"/>
</dbReference>
<evidence type="ECO:0000256" key="6">
    <source>
        <dbReference type="PROSITE-ProRule" id="PRU00489"/>
    </source>
</evidence>
<evidence type="ECO:0000256" key="3">
    <source>
        <dbReference type="ARBA" id="ARBA00022679"/>
    </source>
</evidence>
<evidence type="ECO:0000313" key="7">
    <source>
        <dbReference type="EMBL" id="CAI5756709.1"/>
    </source>
</evidence>
<keyword evidence="2" id="KW-0489">Methyltransferase</keyword>
<dbReference type="OrthoDB" id="10262526at2759"/>
<dbReference type="EC" id="2.1.1.348" evidence="1"/>
<dbReference type="Proteomes" id="UP001152885">
    <property type="component" value="Unassembled WGS sequence"/>
</dbReference>
<dbReference type="InterPro" id="IPR029063">
    <property type="entry name" value="SAM-dependent_MTases_sf"/>
</dbReference>
<reference evidence="7" key="1">
    <citation type="submission" date="2022-12" db="EMBL/GenBank/DDBJ databases">
        <authorList>
            <person name="Brejova B."/>
        </authorList>
    </citation>
    <scope>NUCLEOTIDE SEQUENCE</scope>
</reference>
<keyword evidence="8" id="KW-1185">Reference proteome</keyword>
<evidence type="ECO:0000313" key="8">
    <source>
        <dbReference type="Proteomes" id="UP001152885"/>
    </source>
</evidence>
<dbReference type="PANTHER" id="PTHR12829">
    <property type="entry name" value="N6-ADENOSINE-METHYLTRANSFERASE"/>
    <property type="match status" value="1"/>
</dbReference>
<evidence type="ECO:0000256" key="2">
    <source>
        <dbReference type="ARBA" id="ARBA00022603"/>
    </source>
</evidence>
<evidence type="ECO:0000256" key="5">
    <source>
        <dbReference type="ARBA" id="ARBA00048957"/>
    </source>
</evidence>
<evidence type="ECO:0000256" key="4">
    <source>
        <dbReference type="ARBA" id="ARBA00022691"/>
    </source>
</evidence>
<organism evidence="7 8">
    <name type="scientific">Candida verbasci</name>
    <dbReference type="NCBI Taxonomy" id="1227364"/>
    <lineage>
        <taxon>Eukaryota</taxon>
        <taxon>Fungi</taxon>
        <taxon>Dikarya</taxon>
        <taxon>Ascomycota</taxon>
        <taxon>Saccharomycotina</taxon>
        <taxon>Pichiomycetes</taxon>
        <taxon>Debaryomycetaceae</taxon>
        <taxon>Candida/Lodderomyces clade</taxon>
        <taxon>Candida</taxon>
    </lineage>
</organism>
<proteinExistence type="inferred from homology"/>
<comment type="similarity">
    <text evidence="6">Belongs to the MT-A70-like family.</text>
</comment>
<keyword evidence="4" id="KW-0949">S-adenosyl-L-methionine</keyword>
<name>A0A9W4XFG6_9ASCO</name>
<evidence type="ECO:0000256" key="1">
    <source>
        <dbReference type="ARBA" id="ARBA00012160"/>
    </source>
</evidence>
<keyword evidence="3" id="KW-0808">Transferase</keyword>
<dbReference type="Pfam" id="PF05063">
    <property type="entry name" value="MT-A70"/>
    <property type="match status" value="1"/>
</dbReference>
<dbReference type="AlphaFoldDB" id="A0A9W4XFG6"/>
<dbReference type="PROSITE" id="PS51143">
    <property type="entry name" value="MT_A70"/>
    <property type="match status" value="1"/>
</dbReference>
<comment type="catalytic activity">
    <reaction evidence="5">
        <text>an adenosine in mRNA + S-adenosyl-L-methionine = an N(6)-methyladenosine in mRNA + S-adenosyl-L-homocysteine + H(+)</text>
        <dbReference type="Rhea" id="RHEA:55584"/>
        <dbReference type="Rhea" id="RHEA-COMP:12414"/>
        <dbReference type="Rhea" id="RHEA-COMP:12417"/>
        <dbReference type="ChEBI" id="CHEBI:15378"/>
        <dbReference type="ChEBI" id="CHEBI:57856"/>
        <dbReference type="ChEBI" id="CHEBI:59789"/>
        <dbReference type="ChEBI" id="CHEBI:74411"/>
        <dbReference type="ChEBI" id="CHEBI:74449"/>
        <dbReference type="EC" id="2.1.1.348"/>
    </reaction>
</comment>
<protein>
    <recommendedName>
        <fullName evidence="1">mRNA m(6)A methyltransferase</fullName>
        <ecNumber evidence="1">2.1.1.348</ecNumber>
    </recommendedName>
</protein>
<dbReference type="EMBL" id="CANTUO010000001">
    <property type="protein sequence ID" value="CAI5756709.1"/>
    <property type="molecule type" value="Genomic_DNA"/>
</dbReference>